<proteinExistence type="predicted"/>
<evidence type="ECO:0000256" key="1">
    <source>
        <dbReference type="SAM" id="MobiDB-lite"/>
    </source>
</evidence>
<dbReference type="EMBL" id="SRMA01026078">
    <property type="protein sequence ID" value="TRY87955.1"/>
    <property type="molecule type" value="Genomic_DNA"/>
</dbReference>
<feature type="region of interest" description="Disordered" evidence="1">
    <location>
        <begin position="24"/>
        <end position="94"/>
    </location>
</feature>
<evidence type="ECO:0000313" key="3">
    <source>
        <dbReference type="Proteomes" id="UP000316079"/>
    </source>
</evidence>
<reference evidence="2 3" key="1">
    <citation type="journal article" date="2019" name="Sci. Data">
        <title>Hybrid genome assembly and annotation of Danionella translucida.</title>
        <authorList>
            <person name="Kadobianskyi M."/>
            <person name="Schulze L."/>
            <person name="Schuelke M."/>
            <person name="Judkewitz B."/>
        </authorList>
    </citation>
    <scope>NUCLEOTIDE SEQUENCE [LARGE SCALE GENOMIC DNA]</scope>
    <source>
        <strain evidence="2 3">Bolton</strain>
    </source>
</reference>
<dbReference type="Proteomes" id="UP000316079">
    <property type="component" value="Unassembled WGS sequence"/>
</dbReference>
<dbReference type="PANTHER" id="PTHR32000:SF3">
    <property type="entry name" value="RIKEN CDNA A830018L16 GENE"/>
    <property type="match status" value="1"/>
</dbReference>
<organism evidence="2 3">
    <name type="scientific">Danionella cerebrum</name>
    <dbReference type="NCBI Taxonomy" id="2873325"/>
    <lineage>
        <taxon>Eukaryota</taxon>
        <taxon>Metazoa</taxon>
        <taxon>Chordata</taxon>
        <taxon>Craniata</taxon>
        <taxon>Vertebrata</taxon>
        <taxon>Euteleostomi</taxon>
        <taxon>Actinopterygii</taxon>
        <taxon>Neopterygii</taxon>
        <taxon>Teleostei</taxon>
        <taxon>Ostariophysi</taxon>
        <taxon>Cypriniformes</taxon>
        <taxon>Danionidae</taxon>
        <taxon>Danioninae</taxon>
        <taxon>Danionella</taxon>
    </lineage>
</organism>
<dbReference type="OrthoDB" id="9945857at2759"/>
<dbReference type="Pfam" id="PF17824">
    <property type="entry name" value="DUF5586"/>
    <property type="match status" value="1"/>
</dbReference>
<feature type="non-terminal residue" evidence="2">
    <location>
        <position position="1"/>
    </location>
</feature>
<dbReference type="PANTHER" id="PTHR32000">
    <property type="entry name" value="SIMILAR TO HYPOTHETICAL PROTEIN"/>
    <property type="match status" value="1"/>
</dbReference>
<feature type="compositionally biased region" description="Polar residues" evidence="1">
    <location>
        <begin position="160"/>
        <end position="170"/>
    </location>
</feature>
<dbReference type="InterPro" id="IPR040687">
    <property type="entry name" value="DUF5586"/>
</dbReference>
<feature type="region of interest" description="Disordered" evidence="1">
    <location>
        <begin position="134"/>
        <end position="170"/>
    </location>
</feature>
<dbReference type="AlphaFoldDB" id="A0A553QDF9"/>
<name>A0A553QDF9_9TELE</name>
<keyword evidence="3" id="KW-1185">Reference proteome</keyword>
<feature type="non-terminal residue" evidence="2">
    <location>
        <position position="170"/>
    </location>
</feature>
<comment type="caution">
    <text evidence="2">The sequence shown here is derived from an EMBL/GenBank/DDBJ whole genome shotgun (WGS) entry which is preliminary data.</text>
</comment>
<sequence length="170" mass="19075">EMMTKLITETPDHPIPFLIGHLQTKQESPGRIQRTLSGSAALWAESSSEYKGTRRGNEKPWQIHPKKPKKSKSDLAVSNISPPSPESKSLPRSILRPTWDWRTKPESIVVSDDFDLDPRAYNSVLRPRVVGEWVGREEDDSDPLAAEMLQPPVPRAKTEGWTSKDNSPVG</sequence>
<gene>
    <name evidence="2" type="ORF">DNTS_022925</name>
</gene>
<protein>
    <submittedName>
        <fullName evidence="2">Uncharacterized protein</fullName>
    </submittedName>
</protein>
<evidence type="ECO:0000313" key="2">
    <source>
        <dbReference type="EMBL" id="TRY87955.1"/>
    </source>
</evidence>
<accession>A0A553QDF9</accession>